<gene>
    <name evidence="2" type="ORF">HY834_04980</name>
</gene>
<feature type="transmembrane region" description="Helical" evidence="1">
    <location>
        <begin position="282"/>
        <end position="304"/>
    </location>
</feature>
<keyword evidence="1" id="KW-0472">Membrane</keyword>
<dbReference type="AlphaFoldDB" id="A0A933NXJ6"/>
<feature type="transmembrane region" description="Helical" evidence="1">
    <location>
        <begin position="367"/>
        <end position="387"/>
    </location>
</feature>
<feature type="transmembrane region" description="Helical" evidence="1">
    <location>
        <begin position="426"/>
        <end position="446"/>
    </location>
</feature>
<feature type="transmembrane region" description="Helical" evidence="1">
    <location>
        <begin position="399"/>
        <end position="419"/>
    </location>
</feature>
<name>A0A933NXJ6_9HYPH</name>
<reference evidence="2" key="1">
    <citation type="submission" date="2020-07" db="EMBL/GenBank/DDBJ databases">
        <title>Huge and variable diversity of episymbiotic CPR bacteria and DPANN archaea in groundwater ecosystems.</title>
        <authorList>
            <person name="He C.Y."/>
            <person name="Keren R."/>
            <person name="Whittaker M."/>
            <person name="Farag I.F."/>
            <person name="Doudna J."/>
            <person name="Cate J.H.D."/>
            <person name="Banfield J.F."/>
        </authorList>
    </citation>
    <scope>NUCLEOTIDE SEQUENCE</scope>
    <source>
        <strain evidence="2">NC_groundwater_1586_Pr3_B-0.1um_66_15</strain>
    </source>
</reference>
<evidence type="ECO:0000313" key="2">
    <source>
        <dbReference type="EMBL" id="MBI4921081.1"/>
    </source>
</evidence>
<feature type="transmembrane region" description="Helical" evidence="1">
    <location>
        <begin position="336"/>
        <end position="358"/>
    </location>
</feature>
<evidence type="ECO:0000313" key="3">
    <source>
        <dbReference type="Proteomes" id="UP000782610"/>
    </source>
</evidence>
<proteinExistence type="predicted"/>
<feature type="transmembrane region" description="Helical" evidence="1">
    <location>
        <begin position="165"/>
        <end position="183"/>
    </location>
</feature>
<sequence>MDGAGARNEALRLWRNLPLQERLTRQQASAFAAMIAPTLDFGLPDKRAKTIEGWLLKDIARTEAAVLDTAVDATGQLHLVVPPWPQREGASVFALVISLLVMIARRPDIIANAMLWAEDGAVWFADAYNSAWWATLLRAHGGYLQLFPRVVFDVATLLPLQLTPLFGVWVALLVRAAIPAFLFSSRFSWIDWRAKVGITAYYLLMPNLVEVHANIGNTHWYLGLYVLAVILADPPRTLAWKAHDWAVLLVAGTSGPLVVFALPLLALRAFAQRHTAAARPAFLGAALALAVLQLGLLGSGAGAWRVARLDLLGFLQALSARVMLGFLTPVRWTSALALPVVAYPIAAIGGAIWIAVLIRGDWRARGLALVAPMVLAAAVYGPIFGFVRMQFSILVGTETPGYFVVTSMAWAGTLVFFLARFPRLSSLAQAALVTIFGFLLLLGFTLPPVMGPPFGPVADRIAAAPPGQVITVPIAPPGWEMTLIRR</sequence>
<keyword evidence="1" id="KW-1133">Transmembrane helix</keyword>
<accession>A0A933NXJ6</accession>
<feature type="transmembrane region" description="Helical" evidence="1">
    <location>
        <begin position="245"/>
        <end position="270"/>
    </location>
</feature>
<organism evidence="2 3">
    <name type="scientific">Devosia nanyangense</name>
    <dbReference type="NCBI Taxonomy" id="1228055"/>
    <lineage>
        <taxon>Bacteria</taxon>
        <taxon>Pseudomonadati</taxon>
        <taxon>Pseudomonadota</taxon>
        <taxon>Alphaproteobacteria</taxon>
        <taxon>Hyphomicrobiales</taxon>
        <taxon>Devosiaceae</taxon>
        <taxon>Devosia</taxon>
    </lineage>
</organism>
<keyword evidence="1" id="KW-0812">Transmembrane</keyword>
<evidence type="ECO:0000256" key="1">
    <source>
        <dbReference type="SAM" id="Phobius"/>
    </source>
</evidence>
<comment type="caution">
    <text evidence="2">The sequence shown here is derived from an EMBL/GenBank/DDBJ whole genome shotgun (WGS) entry which is preliminary data.</text>
</comment>
<dbReference type="EMBL" id="JACRAF010000016">
    <property type="protein sequence ID" value="MBI4921081.1"/>
    <property type="molecule type" value="Genomic_DNA"/>
</dbReference>
<dbReference type="Proteomes" id="UP000782610">
    <property type="component" value="Unassembled WGS sequence"/>
</dbReference>
<protein>
    <submittedName>
        <fullName evidence="2">Uncharacterized protein</fullName>
    </submittedName>
</protein>